<evidence type="ECO:0000313" key="6">
    <source>
        <dbReference type="EMBL" id="RHC03200.1"/>
    </source>
</evidence>
<dbReference type="InterPro" id="IPR047194">
    <property type="entry name" value="CwlT-like_lysozyme"/>
</dbReference>
<feature type="domain" description="CwlT-like lysozyme" evidence="2">
    <location>
        <begin position="73"/>
        <end position="231"/>
    </location>
</feature>
<dbReference type="Proteomes" id="UP000261105">
    <property type="component" value="Unassembled WGS sequence"/>
</dbReference>
<dbReference type="Pfam" id="PF13702">
    <property type="entry name" value="Lysozyme_like"/>
    <property type="match status" value="1"/>
</dbReference>
<dbReference type="AlphaFoldDB" id="A0A395X6W0"/>
<dbReference type="SUPFAM" id="SSF53955">
    <property type="entry name" value="Lysozyme-like"/>
    <property type="match status" value="1"/>
</dbReference>
<keyword evidence="1" id="KW-1133">Transmembrane helix</keyword>
<evidence type="ECO:0000313" key="11">
    <source>
        <dbReference type="Proteomes" id="UP000265828"/>
    </source>
</evidence>
<evidence type="ECO:0000313" key="4">
    <source>
        <dbReference type="EMBL" id="RGQ02700.1"/>
    </source>
</evidence>
<dbReference type="EMBL" id="QSUZ01000017">
    <property type="protein sequence ID" value="RGN86666.1"/>
    <property type="molecule type" value="Genomic_DNA"/>
</dbReference>
<dbReference type="EMBL" id="QRSS01000025">
    <property type="protein sequence ID" value="RGQ02700.1"/>
    <property type="molecule type" value="Genomic_DNA"/>
</dbReference>
<evidence type="ECO:0000256" key="1">
    <source>
        <dbReference type="SAM" id="Phobius"/>
    </source>
</evidence>
<evidence type="ECO:0000259" key="2">
    <source>
        <dbReference type="Pfam" id="PF13702"/>
    </source>
</evidence>
<dbReference type="EMBL" id="QROE01000001">
    <property type="protein sequence ID" value="RHK97777.1"/>
    <property type="molecule type" value="Genomic_DNA"/>
</dbReference>
<evidence type="ECO:0000313" key="10">
    <source>
        <dbReference type="Proteomes" id="UP000265808"/>
    </source>
</evidence>
<name>A0A395X6W0_9FIRM</name>
<evidence type="ECO:0000313" key="13">
    <source>
        <dbReference type="Proteomes" id="UP000284267"/>
    </source>
</evidence>
<evidence type="ECO:0000313" key="14">
    <source>
        <dbReference type="Proteomes" id="UP000285897"/>
    </source>
</evidence>
<dbReference type="Proteomes" id="UP000284267">
    <property type="component" value="Unassembled WGS sequence"/>
</dbReference>
<evidence type="ECO:0000313" key="9">
    <source>
        <dbReference type="Proteomes" id="UP000261105"/>
    </source>
</evidence>
<keyword evidence="1" id="KW-0812">Transmembrane</keyword>
<evidence type="ECO:0000313" key="3">
    <source>
        <dbReference type="EMBL" id="RGN86666.1"/>
    </source>
</evidence>
<evidence type="ECO:0000313" key="8">
    <source>
        <dbReference type="EMBL" id="RHL44218.1"/>
    </source>
</evidence>
<protein>
    <submittedName>
        <fullName evidence="5">Lysozyme family protein</fullName>
    </submittedName>
</protein>
<keyword evidence="1" id="KW-0472">Membrane</keyword>
<sequence>MKKTQKIKHKKHPNSVHLTKKARLIKRRHQIRRQKQFLCFILFLIIILSLSFLILRPLRTSRQTHMINSACESYRSDVEQVAAKYDMSAYVDLILALMMQESSGQGTDVMQSSEGAYNTQYPQTPNGITDVDYSIACGIQELKYSMTKADVTGPNDIANIKLALQGYNFGADVYFNYLEKNGITSWSEESSKAFAEIASGETERSKEDPLYDTAGPWDYGDQYYPEHVLRYYHS</sequence>
<evidence type="ECO:0000313" key="5">
    <source>
        <dbReference type="EMBL" id="RGV60798.1"/>
    </source>
</evidence>
<dbReference type="Gene3D" id="1.10.530.10">
    <property type="match status" value="1"/>
</dbReference>
<evidence type="ECO:0000313" key="12">
    <source>
        <dbReference type="Proteomes" id="UP000283585"/>
    </source>
</evidence>
<dbReference type="Proteomes" id="UP000265828">
    <property type="component" value="Unassembled WGS sequence"/>
</dbReference>
<dbReference type="EMBL" id="QSHL01000015">
    <property type="protein sequence ID" value="RHC03200.1"/>
    <property type="molecule type" value="Genomic_DNA"/>
</dbReference>
<dbReference type="Proteomes" id="UP000285897">
    <property type="component" value="Unassembled WGS sequence"/>
</dbReference>
<dbReference type="CDD" id="cd16891">
    <property type="entry name" value="CwlT-like"/>
    <property type="match status" value="1"/>
</dbReference>
<dbReference type="EMBL" id="QROS01000013">
    <property type="protein sequence ID" value="RHL44218.1"/>
    <property type="molecule type" value="Genomic_DNA"/>
</dbReference>
<dbReference type="Proteomes" id="UP000265808">
    <property type="component" value="Unassembled WGS sequence"/>
</dbReference>
<organism evidence="5 11">
    <name type="scientific">Blautia obeum</name>
    <dbReference type="NCBI Taxonomy" id="40520"/>
    <lineage>
        <taxon>Bacteria</taxon>
        <taxon>Bacillati</taxon>
        <taxon>Bacillota</taxon>
        <taxon>Clostridia</taxon>
        <taxon>Lachnospirales</taxon>
        <taxon>Lachnospiraceae</taxon>
        <taxon>Blautia</taxon>
    </lineage>
</organism>
<reference evidence="9 10" key="1">
    <citation type="submission" date="2018-08" db="EMBL/GenBank/DDBJ databases">
        <title>A genome reference for cultivated species of the human gut microbiota.</title>
        <authorList>
            <person name="Zou Y."/>
            <person name="Xue W."/>
            <person name="Luo G."/>
        </authorList>
    </citation>
    <scope>NUCLEOTIDE SEQUENCE [LARGE SCALE GENOMIC DNA]</scope>
    <source>
        <strain evidence="5 11">AF14-23</strain>
        <strain evidence="4 12">AF29-2BH</strain>
        <strain evidence="8 14">AF37-6AC</strain>
        <strain evidence="7 13">AF39-4</strain>
        <strain evidence="6 10">AM37-4AC</strain>
        <strain evidence="3 9">OM03-6</strain>
    </source>
</reference>
<proteinExistence type="predicted"/>
<accession>A0A395X6W0</accession>
<comment type="caution">
    <text evidence="5">The sequence shown here is derived from an EMBL/GenBank/DDBJ whole genome shotgun (WGS) entry which is preliminary data.</text>
</comment>
<evidence type="ECO:0000313" key="7">
    <source>
        <dbReference type="EMBL" id="RHK97777.1"/>
    </source>
</evidence>
<dbReference type="Proteomes" id="UP000283585">
    <property type="component" value="Unassembled WGS sequence"/>
</dbReference>
<feature type="transmembrane region" description="Helical" evidence="1">
    <location>
        <begin position="37"/>
        <end position="55"/>
    </location>
</feature>
<dbReference type="EMBL" id="QRZI01000015">
    <property type="protein sequence ID" value="RGV60798.1"/>
    <property type="molecule type" value="Genomic_DNA"/>
</dbReference>
<dbReference type="InterPro" id="IPR023346">
    <property type="entry name" value="Lysozyme-like_dom_sf"/>
</dbReference>
<gene>
    <name evidence="8" type="ORF">DW021_14470</name>
    <name evidence="7" type="ORF">DW040_00225</name>
    <name evidence="6" type="ORF">DW859_15305</name>
    <name evidence="5" type="ORF">DWW07_16210</name>
    <name evidence="4" type="ORF">DWZ12_14710</name>
    <name evidence="3" type="ORF">DXB38_11925</name>
</gene>